<dbReference type="Proteomes" id="UP001281614">
    <property type="component" value="Unassembled WGS sequence"/>
</dbReference>
<protein>
    <submittedName>
        <fullName evidence="1">Uncharacterized protein</fullName>
    </submittedName>
</protein>
<sequence length="238" mass="26999">MEDAASWLQNIGPQNRAWSVGIELTTRVKDTDTVSSFDDVEITNRARYRQVSKIVCGLLLDSPRLIRLCFQDLFNHSNPPILACAQNCEEWINEACKIAENLYMDFQPFFAEALARGRKPSRLCDIFHINCEIFEDKEWMSLETQDYCLEDSQVSDAMNAFRDHLEWLLELHSKGLGRPSSGHVSLSSIKVGVNICRYLEQSSVVACLKLVKDQSQIAMSPEISVEGVREALKQTHIG</sequence>
<comment type="caution">
    <text evidence="1">The sequence shown here is derived from an EMBL/GenBank/DDBJ whole genome shotgun (WGS) entry which is preliminary data.</text>
</comment>
<organism evidence="1 2">
    <name type="scientific">Colletotrichum kahawae</name>
    <name type="common">Coffee berry disease fungus</name>
    <dbReference type="NCBI Taxonomy" id="34407"/>
    <lineage>
        <taxon>Eukaryota</taxon>
        <taxon>Fungi</taxon>
        <taxon>Dikarya</taxon>
        <taxon>Ascomycota</taxon>
        <taxon>Pezizomycotina</taxon>
        <taxon>Sordariomycetes</taxon>
        <taxon>Hypocreomycetidae</taxon>
        <taxon>Glomerellales</taxon>
        <taxon>Glomerellaceae</taxon>
        <taxon>Colletotrichum</taxon>
        <taxon>Colletotrichum gloeosporioides species complex</taxon>
    </lineage>
</organism>
<evidence type="ECO:0000313" key="1">
    <source>
        <dbReference type="EMBL" id="KAK2774810.1"/>
    </source>
</evidence>
<dbReference type="AlphaFoldDB" id="A0AAD9YRX5"/>
<reference evidence="1" key="1">
    <citation type="submission" date="2023-02" db="EMBL/GenBank/DDBJ databases">
        <title>Colletotrichum kahawae CIFC_Que2 genome sequencing and assembly.</title>
        <authorList>
            <person name="Baroncelli R."/>
        </authorList>
    </citation>
    <scope>NUCLEOTIDE SEQUENCE</scope>
    <source>
        <strain evidence="1">CIFC_Que2</strain>
    </source>
</reference>
<dbReference type="EMBL" id="VYYT01000042">
    <property type="protein sequence ID" value="KAK2774810.1"/>
    <property type="molecule type" value="Genomic_DNA"/>
</dbReference>
<gene>
    <name evidence="1" type="ORF">CKAH01_13016</name>
</gene>
<keyword evidence="2" id="KW-1185">Reference proteome</keyword>
<evidence type="ECO:0000313" key="2">
    <source>
        <dbReference type="Proteomes" id="UP001281614"/>
    </source>
</evidence>
<proteinExistence type="predicted"/>
<name>A0AAD9YRX5_COLKA</name>
<accession>A0AAD9YRX5</accession>